<geneLocation type="plasmid" evidence="1">
    <name>pM7012</name>
</geneLocation>
<name>V5YP57_9BURK</name>
<sequence length="156" mass="17751">MNTQVATQESKEFVAAKLPIDRELIKSRRLLDMIELVEVCRAPDGQRTVWQMLVDAGAEIDHIVYRDVEDDRSGVRLPALQFRINTSKMTGFLILEDDPAERAFRILAQDEKVNGSIAKTVVERVFTNTLAARLASLIDDGTRRWNEEVGRLIIKQ</sequence>
<evidence type="ECO:0000313" key="1">
    <source>
        <dbReference type="EMBL" id="BAO19093.1"/>
    </source>
</evidence>
<protein>
    <submittedName>
        <fullName evidence="1">Uncharacterized protein</fullName>
    </submittedName>
</protein>
<reference evidence="1" key="2">
    <citation type="submission" date="2024-06" db="EMBL/GenBank/DDBJ databases">
        <authorList>
            <person name="Sakai Y."/>
            <person name="Fujii T."/>
        </authorList>
    </citation>
    <scope>NUCLEOTIDE SEQUENCE</scope>
    <source>
        <strain evidence="1">M701</strain>
        <plasmid evidence="1">pM7012</plasmid>
    </source>
</reference>
<accession>V5YP57</accession>
<dbReference type="EMBL" id="AB853026">
    <property type="protein sequence ID" value="BAO19093.1"/>
    <property type="molecule type" value="Genomic_DNA"/>
</dbReference>
<organism evidence="1">
    <name type="scientific">Burkholderia sp. M701</name>
    <dbReference type="NCBI Taxonomy" id="326454"/>
    <lineage>
        <taxon>Bacteria</taxon>
        <taxon>Pseudomonadati</taxon>
        <taxon>Pseudomonadota</taxon>
        <taxon>Betaproteobacteria</taxon>
        <taxon>Burkholderiales</taxon>
        <taxon>Burkholderiaceae</taxon>
        <taxon>Burkholderia</taxon>
    </lineage>
</organism>
<proteinExistence type="predicted"/>
<dbReference type="RefSeq" id="WP_023842636.1">
    <property type="nucleotide sequence ID" value="NC_022995.1"/>
</dbReference>
<reference evidence="1" key="1">
    <citation type="journal article" date="2014" name="Microbiology">
        <title>A 2,4-dichlorophenoxyacetic acid degradation plasmid pM7012 discloses distribution of an unclassified megaplasmid group across bacterial species.</title>
        <authorList>
            <person name="Sakai Y."/>
            <person name="Ogawa N."/>
            <person name="Shimomura Y."/>
            <person name="Fujii T."/>
        </authorList>
    </citation>
    <scope>NUCLEOTIDE SEQUENCE</scope>
    <source>
        <strain evidence="1">M701</strain>
    </source>
</reference>
<keyword evidence="1" id="KW-0614">Plasmid</keyword>
<dbReference type="AlphaFoldDB" id="V5YP57"/>